<keyword evidence="2" id="KW-1185">Reference proteome</keyword>
<keyword evidence="1" id="KW-0966">Cell projection</keyword>
<comment type="caution">
    <text evidence="1">The sequence shown here is derived from an EMBL/GenBank/DDBJ whole genome shotgun (WGS) entry which is preliminary data.</text>
</comment>
<dbReference type="EMBL" id="JBJURJ010000001">
    <property type="protein sequence ID" value="MFM9327117.1"/>
    <property type="molecule type" value="Genomic_DNA"/>
</dbReference>
<dbReference type="Proteomes" id="UP001631969">
    <property type="component" value="Unassembled WGS sequence"/>
</dbReference>
<gene>
    <name evidence="1" type="primary">fliF</name>
    <name evidence="1" type="ORF">ACI1P1_02275</name>
</gene>
<accession>A0ACC7NYI0</accession>
<proteinExistence type="predicted"/>
<sequence length="526" mass="57455">MNERLLQYWTNVKQYWNRFNKTSKLMIVGIFIAMILTIVLFVYNNSKIEYATAFTDLQPNDAASITKYLKDNTIPYKMSEDGKSIGVPRKMVSQVKVDIVGQGLTKSGSIGWGVFRENSIFGKTDAQTRIMEMEALQGELEQLINTNVAIAGSKVLITRQDDGVFLRQNQPPTASIMVNTKPGYVLDQLKIDTMYQLVSKSVPNLTVENITISDQNGDLLPYSKTSAGQVGATNAAAQQFQIKKDFEQDLRKEITRQLGSIAGANNVMPMVVATFNYDKKTQNNDLVTPVNGENGIVVSSNVNEKSSTGASNGGVAGTGETDVPTYPSGTNAGSGTSEESNRTYNYEFNRIKEVIESQPFFVNDLMISVGINRNANLTDATKTAIQRMLTSLVATSLANNGRTYTNEELAGKVTVFDETFAETAPGAQTAGGTNWLLYGGIGAAAAALAAVGGFVVASRRRKSRELAAMEEEAAVMAQNSNAKAEFPSIDLDNLTNENQARKQLEQLAKKKPEEFVNLLRTWLVDE</sequence>
<reference evidence="1" key="1">
    <citation type="submission" date="2024-12" db="EMBL/GenBank/DDBJ databases">
        <authorList>
            <person name="Wu N."/>
        </authorList>
    </citation>
    <scope>NUCLEOTIDE SEQUENCE</scope>
    <source>
        <strain evidence="1">P15</strain>
    </source>
</reference>
<protein>
    <submittedName>
        <fullName evidence="1">Flagellar basal-body MS-ring/collar protein FliF</fullName>
    </submittedName>
</protein>
<evidence type="ECO:0000313" key="1">
    <source>
        <dbReference type="EMBL" id="MFM9327117.1"/>
    </source>
</evidence>
<keyword evidence="1" id="KW-0282">Flagellum</keyword>
<keyword evidence="1" id="KW-0969">Cilium</keyword>
<organism evidence="1 2">
    <name type="scientific">Paenibacillus mesotrionivorans</name>
    <dbReference type="NCBI Taxonomy" id="3160968"/>
    <lineage>
        <taxon>Bacteria</taxon>
        <taxon>Bacillati</taxon>
        <taxon>Bacillota</taxon>
        <taxon>Bacilli</taxon>
        <taxon>Bacillales</taxon>
        <taxon>Paenibacillaceae</taxon>
        <taxon>Paenibacillus</taxon>
    </lineage>
</organism>
<evidence type="ECO:0000313" key="2">
    <source>
        <dbReference type="Proteomes" id="UP001631969"/>
    </source>
</evidence>
<name>A0ACC7NYI0_9BACL</name>